<protein>
    <submittedName>
        <fullName evidence="1">Uncharacterized protein</fullName>
    </submittedName>
</protein>
<keyword evidence="2" id="KW-1185">Reference proteome</keyword>
<name>A0ABY5UNG1_9GAMM</name>
<gene>
    <name evidence="1" type="ORF">N0H69_11930</name>
</gene>
<organism evidence="1 2">
    <name type="scientific">Yersinia alsatica</name>
    <dbReference type="NCBI Taxonomy" id="2890317"/>
    <lineage>
        <taxon>Bacteria</taxon>
        <taxon>Pseudomonadati</taxon>
        <taxon>Pseudomonadota</taxon>
        <taxon>Gammaproteobacteria</taxon>
        <taxon>Enterobacterales</taxon>
        <taxon>Yersiniaceae</taxon>
        <taxon>Yersinia</taxon>
    </lineage>
</organism>
<reference evidence="1" key="1">
    <citation type="submission" date="2022-08" db="EMBL/GenBank/DDBJ databases">
        <authorList>
            <person name="Bogun A."/>
            <person name="Kislichkina A."/>
            <person name="Solomentsev V."/>
            <person name="Skryabin Y."/>
            <person name="Sizova A."/>
            <person name="Platonov M."/>
            <person name="Dentovskaya S."/>
        </authorList>
    </citation>
    <scope>NUCLEOTIDE SEQUENCE</scope>
    <source>
        <strain evidence="1">SCPM-O-B-7604</strain>
    </source>
</reference>
<evidence type="ECO:0000313" key="1">
    <source>
        <dbReference type="EMBL" id="UWM43443.1"/>
    </source>
</evidence>
<dbReference type="RefSeq" id="WP_259705554.1">
    <property type="nucleotide sequence ID" value="NZ_CABHWQ010000025.1"/>
</dbReference>
<dbReference type="EMBL" id="CP104006">
    <property type="protein sequence ID" value="UWM43443.1"/>
    <property type="molecule type" value="Genomic_DNA"/>
</dbReference>
<evidence type="ECO:0000313" key="2">
    <source>
        <dbReference type="Proteomes" id="UP001057860"/>
    </source>
</evidence>
<dbReference type="GeneID" id="75140719"/>
<proteinExistence type="predicted"/>
<accession>A0ABY5UNG1</accession>
<dbReference type="Proteomes" id="UP001057860">
    <property type="component" value="Chromosome"/>
</dbReference>
<sequence>MSRLKKEITETKTAIGSNKAKKINLNISLMISLIRSLVVG</sequence>